<evidence type="ECO:0000256" key="6">
    <source>
        <dbReference type="ARBA" id="ARBA00035427"/>
    </source>
</evidence>
<feature type="domain" description="Large ribosomal subunit protein bL9 C-terminal" evidence="8">
    <location>
        <begin position="70"/>
        <end position="149"/>
    </location>
</feature>
<dbReference type="InterPro" id="IPR020070">
    <property type="entry name" value="Ribosomal_bL9_N"/>
</dbReference>
<reference evidence="9" key="1">
    <citation type="journal article" date="2017" name="J. Phycol.">
        <title>Analysis of chloroplast genomes and a supermatrix inform reclassification of the Rhodomelaceae (Rhodophyta).</title>
        <authorList>
            <person name="Diaz-Tapia P."/>
            <person name="Maggs C.A."/>
            <person name="West J.A."/>
            <person name="Verbruggen H."/>
        </authorList>
    </citation>
    <scope>NUCLEOTIDE SEQUENCE</scope>
    <source>
        <strain evidence="9">PD1825</strain>
    </source>
</reference>
<gene>
    <name evidence="9" type="primary">rpl9</name>
</gene>
<dbReference type="InterPro" id="IPR020069">
    <property type="entry name" value="Ribosomal_bL9_C"/>
</dbReference>
<keyword evidence="5" id="KW-0687">Ribonucleoprotein</keyword>
<dbReference type="GO" id="GO:0006412">
    <property type="term" value="P:translation"/>
    <property type="evidence" value="ECO:0007669"/>
    <property type="project" value="InterPro"/>
</dbReference>
<dbReference type="RefSeq" id="YP_009400003.1">
    <property type="nucleotide sequence ID" value="NC_035299.1"/>
</dbReference>
<dbReference type="Gene3D" id="3.10.430.100">
    <property type="entry name" value="Ribosomal protein L9, C-terminal domain"/>
    <property type="match status" value="1"/>
</dbReference>
<dbReference type="AlphaFoldDB" id="A0A1Z1MVA4"/>
<dbReference type="InterPro" id="IPR036935">
    <property type="entry name" value="Ribosomal_bL9_N_sf"/>
</dbReference>
<dbReference type="InterPro" id="IPR000244">
    <property type="entry name" value="Ribosomal_bL9"/>
</dbReference>
<evidence type="ECO:0000256" key="1">
    <source>
        <dbReference type="ARBA" id="ARBA00010605"/>
    </source>
</evidence>
<name>A0A1Z1MVA4_9FLOR</name>
<accession>A0A1Z1MVA4</accession>
<dbReference type="Gene3D" id="3.40.5.10">
    <property type="entry name" value="Ribosomal protein L9, N-terminal domain"/>
    <property type="match status" value="1"/>
</dbReference>
<proteinExistence type="inferred from homology"/>
<geneLocation type="chloroplast" evidence="9"/>
<dbReference type="SUPFAM" id="SSF55653">
    <property type="entry name" value="Ribosomal protein L9 C-domain"/>
    <property type="match status" value="1"/>
</dbReference>
<keyword evidence="9" id="KW-0934">Plastid</keyword>
<keyword evidence="3" id="KW-0694">RNA-binding</keyword>
<keyword evidence="4 9" id="KW-0689">Ribosomal protein</keyword>
<dbReference type="PANTHER" id="PTHR21368">
    <property type="entry name" value="50S RIBOSOMAL PROTEIN L9"/>
    <property type="match status" value="1"/>
</dbReference>
<feature type="domain" description="Ribosomal protein L9" evidence="7">
    <location>
        <begin position="7"/>
        <end position="51"/>
    </location>
</feature>
<dbReference type="Pfam" id="PF01281">
    <property type="entry name" value="Ribosomal_L9_N"/>
    <property type="match status" value="1"/>
</dbReference>
<evidence type="ECO:0000256" key="2">
    <source>
        <dbReference type="ARBA" id="ARBA00022730"/>
    </source>
</evidence>
<evidence type="ECO:0000256" key="5">
    <source>
        <dbReference type="ARBA" id="ARBA00023274"/>
    </source>
</evidence>
<dbReference type="SUPFAM" id="SSF55658">
    <property type="entry name" value="L9 N-domain-like"/>
    <property type="match status" value="1"/>
</dbReference>
<evidence type="ECO:0000313" key="9">
    <source>
        <dbReference type="EMBL" id="ARW69822.1"/>
    </source>
</evidence>
<dbReference type="GeneID" id="33362554"/>
<evidence type="ECO:0000256" key="4">
    <source>
        <dbReference type="ARBA" id="ARBA00022980"/>
    </source>
</evidence>
<dbReference type="GO" id="GO:0019843">
    <property type="term" value="F:rRNA binding"/>
    <property type="evidence" value="ECO:0007669"/>
    <property type="project" value="UniProtKB-KW"/>
</dbReference>
<comment type="similarity">
    <text evidence="1">Belongs to the bacterial ribosomal protein bL9 family.</text>
</comment>
<sequence length="154" mass="18226">MKRKITVIIKKNKNSQFSKEKIIKVSRGYAFNYLLPNNKGEIATKKKIKHIEMFNKIKQKKQEIDDVRINEIREKIKEIEKISLYKKIGENNFIFGSITDKEIKSWIENNTKIESEKLQIKLPEIKKIGLTEIEVQFKQNIIETIKLNILPINI</sequence>
<evidence type="ECO:0000259" key="7">
    <source>
        <dbReference type="Pfam" id="PF01281"/>
    </source>
</evidence>
<dbReference type="GO" id="GO:1990904">
    <property type="term" value="C:ribonucleoprotein complex"/>
    <property type="evidence" value="ECO:0007669"/>
    <property type="project" value="UniProtKB-KW"/>
</dbReference>
<keyword evidence="9" id="KW-0150">Chloroplast</keyword>
<dbReference type="Pfam" id="PF03948">
    <property type="entry name" value="Ribosomal_L9_C"/>
    <property type="match status" value="1"/>
</dbReference>
<dbReference type="InterPro" id="IPR020594">
    <property type="entry name" value="Ribosomal_bL9_bac/chp"/>
</dbReference>
<dbReference type="EMBL" id="MF101467">
    <property type="protein sequence ID" value="ARW69822.1"/>
    <property type="molecule type" value="Genomic_DNA"/>
</dbReference>
<dbReference type="GO" id="GO:0005840">
    <property type="term" value="C:ribosome"/>
    <property type="evidence" value="ECO:0007669"/>
    <property type="project" value="UniProtKB-KW"/>
</dbReference>
<dbReference type="NCBIfam" id="TIGR00158">
    <property type="entry name" value="L9"/>
    <property type="match status" value="1"/>
</dbReference>
<evidence type="ECO:0000259" key="8">
    <source>
        <dbReference type="Pfam" id="PF03948"/>
    </source>
</evidence>
<dbReference type="InterPro" id="IPR009027">
    <property type="entry name" value="Ribosomal_bL9/RNase_H1_N"/>
</dbReference>
<organism evidence="9">
    <name type="scientific">Tolypiocladia glomerulata</name>
    <dbReference type="NCBI Taxonomy" id="860646"/>
    <lineage>
        <taxon>Eukaryota</taxon>
        <taxon>Rhodophyta</taxon>
        <taxon>Florideophyceae</taxon>
        <taxon>Rhodymeniophycidae</taxon>
        <taxon>Ceramiales</taxon>
        <taxon>Rhodomelaceae</taxon>
        <taxon>Polysiphonioideae</taxon>
        <taxon>Tolypiocladia</taxon>
    </lineage>
</organism>
<protein>
    <recommendedName>
        <fullName evidence="6">50S ribosomal protein L9, chloroplastic</fullName>
    </recommendedName>
</protein>
<evidence type="ECO:0000256" key="3">
    <source>
        <dbReference type="ARBA" id="ARBA00022884"/>
    </source>
</evidence>
<dbReference type="InterPro" id="IPR036791">
    <property type="entry name" value="Ribosomal_bL9_C_sf"/>
</dbReference>
<dbReference type="GO" id="GO:0003735">
    <property type="term" value="F:structural constituent of ribosome"/>
    <property type="evidence" value="ECO:0007669"/>
    <property type="project" value="InterPro"/>
</dbReference>
<keyword evidence="2" id="KW-0699">rRNA-binding</keyword>